<evidence type="ECO:0000313" key="3">
    <source>
        <dbReference type="Proteomes" id="UP000322234"/>
    </source>
</evidence>
<evidence type="ECO:0000313" key="2">
    <source>
        <dbReference type="EMBL" id="MXQ90125.1"/>
    </source>
</evidence>
<dbReference type="Proteomes" id="UP000322234">
    <property type="component" value="Unassembled WGS sequence"/>
</dbReference>
<feature type="region of interest" description="Disordered" evidence="1">
    <location>
        <begin position="195"/>
        <end position="247"/>
    </location>
</feature>
<dbReference type="AlphaFoldDB" id="A0A6B0RJP6"/>
<organism evidence="2 3">
    <name type="scientific">Bos mutus</name>
    <name type="common">wild yak</name>
    <dbReference type="NCBI Taxonomy" id="72004"/>
    <lineage>
        <taxon>Eukaryota</taxon>
        <taxon>Metazoa</taxon>
        <taxon>Chordata</taxon>
        <taxon>Craniata</taxon>
        <taxon>Vertebrata</taxon>
        <taxon>Euteleostomi</taxon>
        <taxon>Mammalia</taxon>
        <taxon>Eutheria</taxon>
        <taxon>Laurasiatheria</taxon>
        <taxon>Artiodactyla</taxon>
        <taxon>Ruminantia</taxon>
        <taxon>Pecora</taxon>
        <taxon>Bovidae</taxon>
        <taxon>Bovinae</taxon>
        <taxon>Bos</taxon>
    </lineage>
</organism>
<sequence length="247" mass="26808">MRFRSHNVGSPESSTRDFRVSQVNEDTASALPTLDPPKQRSHIKTCFHTAAQLYQTTFLVRQSRNILGPIRETQVQKIHSSLVGAIDSALANKILERTVIGCKVALSNKNLVLDVRHLYKLLFFLVESKSGHRKKRSPLLGSSIFLHPVNQKPALCISSCGQGSLPVALLCIGIVPGNGCDSGDHGEVSIVRQDAGDDVNLPGAKKSDISPDSGKPGPYVTPKTPRDPHTPQTFISHPKSTLPVNQV</sequence>
<gene>
    <name evidence="2" type="ORF">E5288_WYG017430</name>
</gene>
<keyword evidence="3" id="KW-1185">Reference proteome</keyword>
<reference evidence="2" key="1">
    <citation type="submission" date="2019-10" db="EMBL/GenBank/DDBJ databases">
        <title>The sequence and de novo assembly of the wild yak genome.</title>
        <authorList>
            <person name="Liu Y."/>
        </authorList>
    </citation>
    <scope>NUCLEOTIDE SEQUENCE [LARGE SCALE GENOMIC DNA]</scope>
    <source>
        <strain evidence="2">WY2019</strain>
    </source>
</reference>
<comment type="caution">
    <text evidence="2">The sequence shown here is derived from an EMBL/GenBank/DDBJ whole genome shotgun (WGS) entry which is preliminary data.</text>
</comment>
<evidence type="ECO:0000256" key="1">
    <source>
        <dbReference type="SAM" id="MobiDB-lite"/>
    </source>
</evidence>
<feature type="region of interest" description="Disordered" evidence="1">
    <location>
        <begin position="1"/>
        <end position="20"/>
    </location>
</feature>
<proteinExistence type="predicted"/>
<accession>A0A6B0RJP6</accession>
<feature type="compositionally biased region" description="Polar residues" evidence="1">
    <location>
        <begin position="230"/>
        <end position="247"/>
    </location>
</feature>
<dbReference type="EMBL" id="VBQZ03000061">
    <property type="protein sequence ID" value="MXQ90125.1"/>
    <property type="molecule type" value="Genomic_DNA"/>
</dbReference>
<protein>
    <submittedName>
        <fullName evidence="2">Uncharacterized protein</fullName>
    </submittedName>
</protein>
<name>A0A6B0RJP6_9CETA</name>